<dbReference type="Pfam" id="PF07568">
    <property type="entry name" value="HisKA_2"/>
    <property type="match status" value="1"/>
</dbReference>
<dbReference type="InterPro" id="IPR035965">
    <property type="entry name" value="PAS-like_dom_sf"/>
</dbReference>
<dbReference type="NCBIfam" id="TIGR00229">
    <property type="entry name" value="sensory_box"/>
    <property type="match status" value="4"/>
</dbReference>
<reference evidence="4" key="1">
    <citation type="submission" date="2014-07" db="EMBL/GenBank/DDBJ databases">
        <title>Methanogenic archaea and the global carbon cycle.</title>
        <authorList>
            <person name="Henriksen J.R."/>
            <person name="Luke J."/>
            <person name="Reinhart S."/>
            <person name="Benedict M.N."/>
            <person name="Youngblut N.D."/>
            <person name="Metcalf M.E."/>
            <person name="Whitaker R.J."/>
            <person name="Metcalf W.W."/>
        </authorList>
    </citation>
    <scope>NUCLEOTIDE SEQUENCE [LARGE SCALE GENOMIC DNA]</scope>
    <source>
        <strain evidence="4">3</strain>
    </source>
</reference>
<dbReference type="PANTHER" id="PTHR43065">
    <property type="entry name" value="SENSOR HISTIDINE KINASE"/>
    <property type="match status" value="1"/>
</dbReference>
<dbReference type="PANTHER" id="PTHR43065:SF23">
    <property type="entry name" value="SENSOR HISTIDINE KINASE PDTAS"/>
    <property type="match status" value="1"/>
</dbReference>
<dbReference type="SUPFAM" id="SSF55785">
    <property type="entry name" value="PYP-like sensor domain (PAS domain)"/>
    <property type="match status" value="4"/>
</dbReference>
<dbReference type="HOGENOM" id="CLU_000445_114_57_2"/>
<dbReference type="InterPro" id="IPR025847">
    <property type="entry name" value="MEDS_domain"/>
</dbReference>
<feature type="domain" description="PAC" evidence="3">
    <location>
        <begin position="694"/>
        <end position="746"/>
    </location>
</feature>
<evidence type="ECO:0008006" key="6">
    <source>
        <dbReference type="Google" id="ProtNLM"/>
    </source>
</evidence>
<feature type="coiled-coil region" evidence="1">
    <location>
        <begin position="322"/>
        <end position="349"/>
    </location>
</feature>
<evidence type="ECO:0000259" key="3">
    <source>
        <dbReference type="PROSITE" id="PS50113"/>
    </source>
</evidence>
<evidence type="ECO:0000256" key="1">
    <source>
        <dbReference type="SAM" id="Coils"/>
    </source>
</evidence>
<dbReference type="SMART" id="SM00387">
    <property type="entry name" value="HATPase_c"/>
    <property type="match status" value="1"/>
</dbReference>
<dbReference type="Pfam" id="PF14417">
    <property type="entry name" value="MEDS"/>
    <property type="match status" value="1"/>
</dbReference>
<dbReference type="PROSITE" id="PS50112">
    <property type="entry name" value="PAS"/>
    <property type="match status" value="1"/>
</dbReference>
<dbReference type="OrthoDB" id="135775at2157"/>
<evidence type="ECO:0000259" key="2">
    <source>
        <dbReference type="PROSITE" id="PS50112"/>
    </source>
</evidence>
<feature type="domain" description="PAC" evidence="3">
    <location>
        <begin position="563"/>
        <end position="615"/>
    </location>
</feature>
<dbReference type="Pfam" id="PF02518">
    <property type="entry name" value="HATPase_c"/>
    <property type="match status" value="1"/>
</dbReference>
<evidence type="ECO:0000313" key="5">
    <source>
        <dbReference type="Proteomes" id="UP000033066"/>
    </source>
</evidence>
<feature type="coiled-coil region" evidence="1">
    <location>
        <begin position="451"/>
        <end position="499"/>
    </location>
</feature>
<dbReference type="SUPFAM" id="SSF55874">
    <property type="entry name" value="ATPase domain of HSP90 chaperone/DNA topoisomerase II/histidine kinase"/>
    <property type="match status" value="1"/>
</dbReference>
<dbReference type="InterPro" id="IPR001610">
    <property type="entry name" value="PAC"/>
</dbReference>
<dbReference type="InterPro" id="IPR003594">
    <property type="entry name" value="HATPase_dom"/>
</dbReference>
<dbReference type="Gene3D" id="2.10.70.100">
    <property type="match status" value="1"/>
</dbReference>
<feature type="domain" description="PAS" evidence="2">
    <location>
        <begin position="339"/>
        <end position="403"/>
    </location>
</feature>
<keyword evidence="1" id="KW-0175">Coiled coil</keyword>
<dbReference type="PROSITE" id="PS50113">
    <property type="entry name" value="PAC"/>
    <property type="match status" value="3"/>
</dbReference>
<dbReference type="InterPro" id="IPR000014">
    <property type="entry name" value="PAS"/>
</dbReference>
<dbReference type="CDD" id="cd00130">
    <property type="entry name" value="PAS"/>
    <property type="match status" value="3"/>
</dbReference>
<dbReference type="SMART" id="SM00091">
    <property type="entry name" value="PAS"/>
    <property type="match status" value="3"/>
</dbReference>
<dbReference type="InterPro" id="IPR013655">
    <property type="entry name" value="PAS_fold_3"/>
</dbReference>
<dbReference type="Proteomes" id="UP000033066">
    <property type="component" value="Chromosome"/>
</dbReference>
<accession>A0A0E3SKM7</accession>
<dbReference type="Gene3D" id="3.30.450.20">
    <property type="entry name" value="PAS domain"/>
    <property type="match status" value="4"/>
</dbReference>
<dbReference type="SMART" id="SM00086">
    <property type="entry name" value="PAC"/>
    <property type="match status" value="3"/>
</dbReference>
<name>A0A0E3SKM7_METBA</name>
<protein>
    <recommendedName>
        <fullName evidence="6">Sensory transduction histidine kinase</fullName>
    </recommendedName>
</protein>
<dbReference type="Pfam" id="PF08448">
    <property type="entry name" value="PAS_4"/>
    <property type="match status" value="2"/>
</dbReference>
<dbReference type="PATRIC" id="fig|1434107.4.peg.1204"/>
<dbReference type="InterPro" id="IPR000700">
    <property type="entry name" value="PAS-assoc_C"/>
</dbReference>
<dbReference type="Pfam" id="PF13426">
    <property type="entry name" value="PAS_9"/>
    <property type="match status" value="1"/>
</dbReference>
<sequence>MKNSIRNSGIDSIGSVPWGTHFCQFYQNKEELKDIIIPYLKAGLESNEFCIWIASNHLEVKEAEEVLKTAVTNADTYLEKKQIEIISLNHWYIENETFDFQEVLNDLIDKINKSLAGGYDGLRLIKNTSSLENESWNNFVNYERGMDSIINKCPVIALCTYSLDTCSAVDVIEIAANHQLVLAKKEGKWEKIENSERESHAECRQTEEALRKSEERYRMLFTNMTDGFGLLEVIYDKKGKPHDYRYLELNPAFELILGVKREQILGKTMLEVFPNVSPIAIEKYNEVALSGKPTHFEIGSEIAHKHLDIYVFSPEKGKVALILRDITKRKQMERELQESEEKYRNIIETASEGIWIGDPEARTIYVNKRLAEMLRYTQDEMIGRLAWDFVIEENKLTVKKNLEDRRRGIDRSYEFKFIRKDGSPLWTIVSGKALFDNNGKFIGNMAMFTDITQRKETEEKLKSTLDNLEKLVKERTAELENAYNSLKKSEKGLAEAQKMAHVGNWEWDITADKAYWSDELYRIFKRNPQKSGPPYNEFLNYIHPDNRDLVKNVTKEAINGKPYSIECKIVRDDGEERIIHMQSEVIFDEKNNPVQIRGILQDITEYQRMEDALRQNEELLSAFLEQLPVGTGLVDPQGRLMVNNSIFRRFIGSVIPSHDSENSWRWRAWGTNGRLLNESQWPGERALQGENVTCGTDFLYTSSDGREIWVRISAVPFRDREGKIKGVIVVLQDIDEQKRSQEALQKIEKIRIKEIHHRIKNNLQVVSSLLDLQAETFSHLEVCKTLEVIEAFMESRSRVISMALIHEELYKGDKIDTLDFAAYLKKLTVDLLDSYNLGNKDISFKLNLEQVYLGMDTAIPLGIIVNELVSNSFKHAFPAGGKGEIRINLCRTETSAVKNNVSVLDEECIEKNGFDYVLEVSDNGKGISQEINFPSADSLGLQLVTILVEQIDSCVKLKRDHGTKFTIWFSDVEK</sequence>
<dbReference type="GeneID" id="25418719"/>
<evidence type="ECO:0000313" key="4">
    <source>
        <dbReference type="EMBL" id="AKB81492.1"/>
    </source>
</evidence>
<dbReference type="Gene3D" id="3.30.565.10">
    <property type="entry name" value="Histidine kinase-like ATPase, C-terminal domain"/>
    <property type="match status" value="1"/>
</dbReference>
<dbReference type="InterPro" id="IPR011495">
    <property type="entry name" value="Sig_transdc_His_kin_sub2_dim/P"/>
</dbReference>
<dbReference type="InterPro" id="IPR013656">
    <property type="entry name" value="PAS_4"/>
</dbReference>
<dbReference type="Pfam" id="PF08447">
    <property type="entry name" value="PAS_3"/>
    <property type="match status" value="1"/>
</dbReference>
<keyword evidence="5" id="KW-1185">Reference proteome</keyword>
<dbReference type="AlphaFoldDB" id="A0A0E3SKM7"/>
<organism evidence="4 5">
    <name type="scientific">Methanosarcina barkeri 3</name>
    <dbReference type="NCBI Taxonomy" id="1434107"/>
    <lineage>
        <taxon>Archaea</taxon>
        <taxon>Methanobacteriati</taxon>
        <taxon>Methanobacteriota</taxon>
        <taxon>Stenosarchaea group</taxon>
        <taxon>Methanomicrobia</taxon>
        <taxon>Methanosarcinales</taxon>
        <taxon>Methanosarcinaceae</taxon>
        <taxon>Methanosarcina</taxon>
    </lineage>
</organism>
<proteinExistence type="predicted"/>
<dbReference type="KEGG" id="mbak:MSBR3_0914"/>
<dbReference type="RefSeq" id="WP_052723287.1">
    <property type="nucleotide sequence ID" value="NZ_CP009517.1"/>
</dbReference>
<gene>
    <name evidence="4" type="ORF">MSBR3_0914</name>
</gene>
<feature type="domain" description="PAC" evidence="3">
    <location>
        <begin position="411"/>
        <end position="463"/>
    </location>
</feature>
<dbReference type="EMBL" id="CP009517">
    <property type="protein sequence ID" value="AKB81492.1"/>
    <property type="molecule type" value="Genomic_DNA"/>
</dbReference>
<dbReference type="STRING" id="1434107.MSBR3_0914"/>
<dbReference type="InterPro" id="IPR036890">
    <property type="entry name" value="HATPase_C_sf"/>
</dbReference>